<keyword evidence="2 4" id="KW-0547">Nucleotide-binding</keyword>
<reference evidence="5 6" key="1">
    <citation type="submission" date="2022-08" db="EMBL/GenBank/DDBJ databases">
        <title>Myroides zhujiangensis sp. nov., a novel bacterium isolated from sediment in the Pearl River Estuary.</title>
        <authorList>
            <person name="Cui L."/>
        </authorList>
    </citation>
    <scope>NUCLEOTIDE SEQUENCE [LARGE SCALE GENOMIC DNA]</scope>
    <source>
        <strain evidence="5 6">SCSIO 72103</strain>
    </source>
</reference>
<evidence type="ECO:0000313" key="5">
    <source>
        <dbReference type="EMBL" id="UUV22224.1"/>
    </source>
</evidence>
<accession>A0ABY5NUI1</accession>
<proteinExistence type="inferred from homology"/>
<keyword evidence="3 4" id="KW-0067">ATP-binding</keyword>
<evidence type="ECO:0000256" key="4">
    <source>
        <dbReference type="RuleBase" id="RU361279"/>
    </source>
</evidence>
<dbReference type="InterPro" id="IPR002698">
    <property type="entry name" value="FTHF_cligase"/>
</dbReference>
<evidence type="ECO:0000313" key="6">
    <source>
        <dbReference type="Proteomes" id="UP001317001"/>
    </source>
</evidence>
<dbReference type="EMBL" id="CP102382">
    <property type="protein sequence ID" value="UUV22224.1"/>
    <property type="molecule type" value="Genomic_DNA"/>
</dbReference>
<dbReference type="NCBIfam" id="TIGR02727">
    <property type="entry name" value="MTHFS_bact"/>
    <property type="match status" value="1"/>
</dbReference>
<comment type="similarity">
    <text evidence="1 4">Belongs to the 5-formyltetrahydrofolate cyclo-ligase family.</text>
</comment>
<evidence type="ECO:0000256" key="3">
    <source>
        <dbReference type="ARBA" id="ARBA00022840"/>
    </source>
</evidence>
<dbReference type="Proteomes" id="UP001317001">
    <property type="component" value="Chromosome"/>
</dbReference>
<dbReference type="Gene3D" id="3.40.50.10420">
    <property type="entry name" value="NagB/RpiA/CoA transferase-like"/>
    <property type="match status" value="1"/>
</dbReference>
<gene>
    <name evidence="5" type="ORF">NPX36_04085</name>
</gene>
<evidence type="ECO:0000256" key="1">
    <source>
        <dbReference type="ARBA" id="ARBA00010638"/>
    </source>
</evidence>
<organism evidence="5 6">
    <name type="scientific">Paenimyroides aestuarii</name>
    <dbReference type="NCBI Taxonomy" id="2968490"/>
    <lineage>
        <taxon>Bacteria</taxon>
        <taxon>Pseudomonadati</taxon>
        <taxon>Bacteroidota</taxon>
        <taxon>Flavobacteriia</taxon>
        <taxon>Flavobacteriales</taxon>
        <taxon>Flavobacteriaceae</taxon>
        <taxon>Paenimyroides</taxon>
    </lineage>
</organism>
<evidence type="ECO:0000256" key="2">
    <source>
        <dbReference type="ARBA" id="ARBA00022741"/>
    </source>
</evidence>
<keyword evidence="5" id="KW-0436">Ligase</keyword>
<dbReference type="SUPFAM" id="SSF100950">
    <property type="entry name" value="NagB/RpiA/CoA transferase-like"/>
    <property type="match status" value="1"/>
</dbReference>
<dbReference type="InterPro" id="IPR037171">
    <property type="entry name" value="NagB/RpiA_transferase-like"/>
</dbReference>
<comment type="catalytic activity">
    <reaction evidence="4">
        <text>(6S)-5-formyl-5,6,7,8-tetrahydrofolate + ATP = (6R)-5,10-methenyltetrahydrofolate + ADP + phosphate</text>
        <dbReference type="Rhea" id="RHEA:10488"/>
        <dbReference type="ChEBI" id="CHEBI:30616"/>
        <dbReference type="ChEBI" id="CHEBI:43474"/>
        <dbReference type="ChEBI" id="CHEBI:57455"/>
        <dbReference type="ChEBI" id="CHEBI:57457"/>
        <dbReference type="ChEBI" id="CHEBI:456216"/>
        <dbReference type="EC" id="6.3.3.2"/>
    </reaction>
</comment>
<name>A0ABY5NUI1_9FLAO</name>
<keyword evidence="6" id="KW-1185">Reference proteome</keyword>
<sequence length="193" mass="22387">MNKKDLRRKYKSLRGALSTDEIEDFSLKIANQALKLPIWNFENYHIFLSIHEHREVQTDYLLHILNGKDKNVIVSKSDFENRTMQHVLLTDNVTIKKNEWNIPEPQNGFSVVDEQIDVVFIPLLAYDVSGNRVGYGKGFYDLFLSKCKPNVVKIGLSFFDAEPTIADTNRHDIRLDYCITPDKIYEFGTESVK</sequence>
<dbReference type="PIRSF" id="PIRSF006806">
    <property type="entry name" value="FTHF_cligase"/>
    <property type="match status" value="1"/>
</dbReference>
<dbReference type="PANTHER" id="PTHR23407:SF1">
    <property type="entry name" value="5-FORMYLTETRAHYDROFOLATE CYCLO-LIGASE"/>
    <property type="match status" value="1"/>
</dbReference>
<dbReference type="PANTHER" id="PTHR23407">
    <property type="entry name" value="ATPASE INHIBITOR/5-FORMYLTETRAHYDROFOLATE CYCLO-LIGASE"/>
    <property type="match status" value="1"/>
</dbReference>
<protein>
    <recommendedName>
        <fullName evidence="4">5-formyltetrahydrofolate cyclo-ligase</fullName>
        <ecNumber evidence="4">6.3.3.2</ecNumber>
    </recommendedName>
</protein>
<keyword evidence="4" id="KW-0460">Magnesium</keyword>
<dbReference type="EC" id="6.3.3.2" evidence="4"/>
<keyword evidence="4" id="KW-0479">Metal-binding</keyword>
<comment type="cofactor">
    <cofactor evidence="4">
        <name>Mg(2+)</name>
        <dbReference type="ChEBI" id="CHEBI:18420"/>
    </cofactor>
</comment>
<dbReference type="Pfam" id="PF01812">
    <property type="entry name" value="5-FTHF_cyc-lig"/>
    <property type="match status" value="1"/>
</dbReference>
<dbReference type="InterPro" id="IPR024185">
    <property type="entry name" value="FTHF_cligase-like_sf"/>
</dbReference>
<dbReference type="GO" id="GO:0030272">
    <property type="term" value="F:5-formyltetrahydrofolate cyclo-ligase activity"/>
    <property type="evidence" value="ECO:0007669"/>
    <property type="project" value="UniProtKB-EC"/>
</dbReference>
<dbReference type="RefSeq" id="WP_257500141.1">
    <property type="nucleotide sequence ID" value="NZ_CP102382.1"/>
</dbReference>